<evidence type="ECO:0000256" key="11">
    <source>
        <dbReference type="ARBA" id="ARBA00023303"/>
    </source>
</evidence>
<keyword evidence="9" id="KW-0406">Ion transport</keyword>
<sequence>MKKERFEAFSDAVLAIVLTILVLEIHLPSDDHSLQALIEIAPEFLAYVFSFILIATMWVNHHYLFSQVKTINNRIIWTNIVLLFWSSLLPATTAWIGTNIHSQIAAVLYAINIVFYNISFAFLRESVTASNTIVKPKRVTEWVSFGINVLTLIITFFWPPFVFIGLITNVLLWAMPHLVTQLN</sequence>
<dbReference type="EMBL" id="JQCE01000038">
    <property type="protein sequence ID" value="KRO16369.1"/>
    <property type="molecule type" value="Genomic_DNA"/>
</dbReference>
<dbReference type="GO" id="GO:0015252">
    <property type="term" value="F:proton channel activity"/>
    <property type="evidence" value="ECO:0007669"/>
    <property type="project" value="InterPro"/>
</dbReference>
<dbReference type="PANTHER" id="PTHR31462:SF5">
    <property type="entry name" value="ENDOSOMAL_LYSOSOMAL PROTON CHANNEL TMEM175"/>
    <property type="match status" value="1"/>
</dbReference>
<keyword evidence="3" id="KW-0813">Transport</keyword>
<comment type="caution">
    <text evidence="14">The sequence shown here is derived from an EMBL/GenBank/DDBJ whole genome shotgun (WGS) entry which is preliminary data.</text>
</comment>
<proteinExistence type="inferred from homology"/>
<dbReference type="Proteomes" id="UP000050969">
    <property type="component" value="Unassembled WGS sequence"/>
</dbReference>
<comment type="similarity">
    <text evidence="2">Belongs to the TMEM175 family.</text>
</comment>
<evidence type="ECO:0000256" key="2">
    <source>
        <dbReference type="ARBA" id="ARBA00006920"/>
    </source>
</evidence>
<keyword evidence="4" id="KW-0633">Potassium transport</keyword>
<comment type="subcellular location">
    <subcellularLocation>
        <location evidence="1">Membrane</location>
        <topology evidence="1">Multi-pass membrane protein</topology>
    </subcellularLocation>
</comment>
<dbReference type="PANTHER" id="PTHR31462">
    <property type="entry name" value="ENDOSOMAL/LYSOSOMAL POTASSIUM CHANNEL TMEM175"/>
    <property type="match status" value="1"/>
</dbReference>
<accession>A0A0R2MS11</accession>
<keyword evidence="7" id="KW-0630">Potassium</keyword>
<dbReference type="GO" id="GO:0005267">
    <property type="term" value="F:potassium channel activity"/>
    <property type="evidence" value="ECO:0007669"/>
    <property type="project" value="UniProtKB-KW"/>
</dbReference>
<dbReference type="RefSeq" id="WP_056993009.1">
    <property type="nucleotide sequence ID" value="NZ_JQCE01000038.1"/>
</dbReference>
<keyword evidence="11" id="KW-0407">Ion channel</keyword>
<keyword evidence="5 13" id="KW-0812">Transmembrane</keyword>
<evidence type="ECO:0000256" key="7">
    <source>
        <dbReference type="ARBA" id="ARBA00022958"/>
    </source>
</evidence>
<dbReference type="GO" id="GO:0016020">
    <property type="term" value="C:membrane"/>
    <property type="evidence" value="ECO:0007669"/>
    <property type="project" value="UniProtKB-SubCell"/>
</dbReference>
<dbReference type="AlphaFoldDB" id="A0A0R2MS11"/>
<feature type="transmembrane region" description="Helical" evidence="13">
    <location>
        <begin position="12"/>
        <end position="29"/>
    </location>
</feature>
<organism evidence="14 15">
    <name type="scientific">Lacticaseibacillus saniviri JCM 17471 = DSM 24301</name>
    <dbReference type="NCBI Taxonomy" id="1293598"/>
    <lineage>
        <taxon>Bacteria</taxon>
        <taxon>Bacillati</taxon>
        <taxon>Bacillota</taxon>
        <taxon>Bacilli</taxon>
        <taxon>Lactobacillales</taxon>
        <taxon>Lactobacillaceae</taxon>
        <taxon>Lacticaseibacillus</taxon>
    </lineage>
</organism>
<keyword evidence="8 13" id="KW-1133">Transmembrane helix</keyword>
<gene>
    <name evidence="14" type="ORF">IV56_GL001150</name>
</gene>
<evidence type="ECO:0000256" key="3">
    <source>
        <dbReference type="ARBA" id="ARBA00022448"/>
    </source>
</evidence>
<evidence type="ECO:0000256" key="8">
    <source>
        <dbReference type="ARBA" id="ARBA00022989"/>
    </source>
</evidence>
<keyword evidence="15" id="KW-1185">Reference proteome</keyword>
<dbReference type="Pfam" id="PF06736">
    <property type="entry name" value="TMEM175"/>
    <property type="match status" value="1"/>
</dbReference>
<evidence type="ECO:0000313" key="15">
    <source>
        <dbReference type="Proteomes" id="UP000050969"/>
    </source>
</evidence>
<comment type="catalytic activity">
    <reaction evidence="12">
        <text>K(+)(in) = K(+)(out)</text>
        <dbReference type="Rhea" id="RHEA:29463"/>
        <dbReference type="ChEBI" id="CHEBI:29103"/>
    </reaction>
</comment>
<keyword evidence="10 13" id="KW-0472">Membrane</keyword>
<evidence type="ECO:0000256" key="10">
    <source>
        <dbReference type="ARBA" id="ARBA00023136"/>
    </source>
</evidence>
<reference evidence="14 15" key="1">
    <citation type="journal article" date="2015" name="Genome Announc.">
        <title>Expanding the biotechnology potential of lactobacilli through comparative genomics of 213 strains and associated genera.</title>
        <authorList>
            <person name="Sun Z."/>
            <person name="Harris H.M."/>
            <person name="McCann A."/>
            <person name="Guo C."/>
            <person name="Argimon S."/>
            <person name="Zhang W."/>
            <person name="Yang X."/>
            <person name="Jeffery I.B."/>
            <person name="Cooney J.C."/>
            <person name="Kagawa T.F."/>
            <person name="Liu W."/>
            <person name="Song Y."/>
            <person name="Salvetti E."/>
            <person name="Wrobel A."/>
            <person name="Rasinkangas P."/>
            <person name="Parkhill J."/>
            <person name="Rea M.C."/>
            <person name="O'Sullivan O."/>
            <person name="Ritari J."/>
            <person name="Douillard F.P."/>
            <person name="Paul Ross R."/>
            <person name="Yang R."/>
            <person name="Briner A.E."/>
            <person name="Felis G.E."/>
            <person name="de Vos W.M."/>
            <person name="Barrangou R."/>
            <person name="Klaenhammer T.R."/>
            <person name="Caufield P.W."/>
            <person name="Cui Y."/>
            <person name="Zhang H."/>
            <person name="O'Toole P.W."/>
        </authorList>
    </citation>
    <scope>NUCLEOTIDE SEQUENCE [LARGE SCALE GENOMIC DNA]</scope>
    <source>
        <strain evidence="14 15">DSM 24301</strain>
    </source>
</reference>
<feature type="transmembrane region" description="Helical" evidence="13">
    <location>
        <begin position="76"/>
        <end position="98"/>
    </location>
</feature>
<evidence type="ECO:0000256" key="13">
    <source>
        <dbReference type="SAM" id="Phobius"/>
    </source>
</evidence>
<name>A0A0R2MS11_9LACO</name>
<keyword evidence="6" id="KW-0631">Potassium channel</keyword>
<feature type="transmembrane region" description="Helical" evidence="13">
    <location>
        <begin position="104"/>
        <end position="124"/>
    </location>
</feature>
<evidence type="ECO:0000256" key="1">
    <source>
        <dbReference type="ARBA" id="ARBA00004141"/>
    </source>
</evidence>
<feature type="transmembrane region" description="Helical" evidence="13">
    <location>
        <begin position="145"/>
        <end position="174"/>
    </location>
</feature>
<evidence type="ECO:0000256" key="9">
    <source>
        <dbReference type="ARBA" id="ARBA00023065"/>
    </source>
</evidence>
<evidence type="ECO:0000256" key="4">
    <source>
        <dbReference type="ARBA" id="ARBA00022538"/>
    </source>
</evidence>
<feature type="transmembrane region" description="Helical" evidence="13">
    <location>
        <begin position="44"/>
        <end position="64"/>
    </location>
</feature>
<evidence type="ECO:0008006" key="16">
    <source>
        <dbReference type="Google" id="ProtNLM"/>
    </source>
</evidence>
<protein>
    <recommendedName>
        <fullName evidence="16">Integral membrane protein</fullName>
    </recommendedName>
</protein>
<dbReference type="InterPro" id="IPR010617">
    <property type="entry name" value="TMEM175-like"/>
</dbReference>
<evidence type="ECO:0000256" key="12">
    <source>
        <dbReference type="ARBA" id="ARBA00034430"/>
    </source>
</evidence>
<evidence type="ECO:0000256" key="6">
    <source>
        <dbReference type="ARBA" id="ARBA00022826"/>
    </source>
</evidence>
<dbReference type="PATRIC" id="fig|1293598.4.peg.1213"/>
<evidence type="ECO:0000313" key="14">
    <source>
        <dbReference type="EMBL" id="KRO16369.1"/>
    </source>
</evidence>
<dbReference type="STRING" id="1293598.IV56_GL001150"/>
<evidence type="ECO:0000256" key="5">
    <source>
        <dbReference type="ARBA" id="ARBA00022692"/>
    </source>
</evidence>